<dbReference type="KEGG" id="cfj:CFIO01_10846"/>
<dbReference type="eggNOG" id="KOG1812">
    <property type="taxonomic scope" value="Eukaryota"/>
</dbReference>
<comment type="caution">
    <text evidence="11">The sequence shown here is derived from an EMBL/GenBank/DDBJ whole genome shotgun (WGS) entry which is preliminary data.</text>
</comment>
<dbReference type="PANTHER" id="PTHR11685">
    <property type="entry name" value="RBR FAMILY RING FINGER AND IBR DOMAIN-CONTAINING"/>
    <property type="match status" value="1"/>
</dbReference>
<dbReference type="EMBL" id="JARH01000822">
    <property type="protein sequence ID" value="EXF76591.1"/>
    <property type="molecule type" value="Genomic_DNA"/>
</dbReference>
<proteinExistence type="predicted"/>
<keyword evidence="6" id="KW-0863">Zinc-finger</keyword>
<dbReference type="GO" id="GO:0016567">
    <property type="term" value="P:protein ubiquitination"/>
    <property type="evidence" value="ECO:0007669"/>
    <property type="project" value="InterPro"/>
</dbReference>
<evidence type="ECO:0000256" key="7">
    <source>
        <dbReference type="ARBA" id="ARBA00022786"/>
    </source>
</evidence>
<feature type="compositionally biased region" description="Pro residues" evidence="9">
    <location>
        <begin position="339"/>
        <end position="358"/>
    </location>
</feature>
<keyword evidence="7" id="KW-0833">Ubl conjugation pathway</keyword>
<feature type="region of interest" description="Disordered" evidence="9">
    <location>
        <begin position="64"/>
        <end position="93"/>
    </location>
</feature>
<feature type="region of interest" description="Disordered" evidence="9">
    <location>
        <begin position="325"/>
        <end position="373"/>
    </location>
</feature>
<dbReference type="InterPro" id="IPR031127">
    <property type="entry name" value="E3_UB_ligase_RBR"/>
</dbReference>
<feature type="domain" description="RING-type" evidence="10">
    <location>
        <begin position="134"/>
        <end position="332"/>
    </location>
</feature>
<feature type="region of interest" description="Disordered" evidence="9">
    <location>
        <begin position="109"/>
        <end position="135"/>
    </location>
</feature>
<dbReference type="PROSITE" id="PS51873">
    <property type="entry name" value="TRIAD"/>
    <property type="match status" value="1"/>
</dbReference>
<dbReference type="SMART" id="SM00647">
    <property type="entry name" value="IBR"/>
    <property type="match status" value="1"/>
</dbReference>
<evidence type="ECO:0000256" key="5">
    <source>
        <dbReference type="ARBA" id="ARBA00022737"/>
    </source>
</evidence>
<dbReference type="CDD" id="cd16449">
    <property type="entry name" value="RING-HC"/>
    <property type="match status" value="1"/>
</dbReference>
<evidence type="ECO:0000256" key="3">
    <source>
        <dbReference type="ARBA" id="ARBA00022679"/>
    </source>
</evidence>
<evidence type="ECO:0000256" key="2">
    <source>
        <dbReference type="ARBA" id="ARBA00012251"/>
    </source>
</evidence>
<keyword evidence="5" id="KW-0677">Repeat</keyword>
<evidence type="ECO:0000313" key="12">
    <source>
        <dbReference type="Proteomes" id="UP000020467"/>
    </source>
</evidence>
<protein>
    <recommendedName>
        <fullName evidence="2">RBR-type E3 ubiquitin transferase</fullName>
        <ecNumber evidence="2">2.3.2.31</ecNumber>
    </recommendedName>
</protein>
<dbReference type="InterPro" id="IPR013083">
    <property type="entry name" value="Znf_RING/FYVE/PHD"/>
</dbReference>
<feature type="compositionally biased region" description="Low complexity" evidence="9">
    <location>
        <begin position="64"/>
        <end position="86"/>
    </location>
</feature>
<dbReference type="HOGENOM" id="CLU_054589_0_0_1"/>
<accession>A0A010R8P7</accession>
<dbReference type="Gene3D" id="3.30.40.10">
    <property type="entry name" value="Zinc/RING finger domain, C3HC4 (zinc finger)"/>
    <property type="match status" value="1"/>
</dbReference>
<evidence type="ECO:0000256" key="8">
    <source>
        <dbReference type="ARBA" id="ARBA00022833"/>
    </source>
</evidence>
<dbReference type="EC" id="2.3.2.31" evidence="2"/>
<keyword evidence="12" id="KW-1185">Reference proteome</keyword>
<dbReference type="Pfam" id="PF01485">
    <property type="entry name" value="IBR"/>
    <property type="match status" value="1"/>
</dbReference>
<dbReference type="AlphaFoldDB" id="A0A010R8P7"/>
<dbReference type="OrthoDB" id="10009520at2759"/>
<keyword evidence="8" id="KW-0862">Zinc</keyword>
<evidence type="ECO:0000256" key="4">
    <source>
        <dbReference type="ARBA" id="ARBA00022723"/>
    </source>
</evidence>
<name>A0A010R8P7_9PEZI</name>
<comment type="catalytic activity">
    <reaction evidence="1">
        <text>[E2 ubiquitin-conjugating enzyme]-S-ubiquitinyl-L-cysteine + [acceptor protein]-L-lysine = [E2 ubiquitin-conjugating enzyme]-L-cysteine + [acceptor protein]-N(6)-ubiquitinyl-L-lysine.</text>
        <dbReference type="EC" id="2.3.2.31"/>
    </reaction>
</comment>
<dbReference type="InterPro" id="IPR044066">
    <property type="entry name" value="TRIAD_supradom"/>
</dbReference>
<evidence type="ECO:0000313" key="11">
    <source>
        <dbReference type="EMBL" id="EXF76591.1"/>
    </source>
</evidence>
<dbReference type="Proteomes" id="UP000020467">
    <property type="component" value="Unassembled WGS sequence"/>
</dbReference>
<dbReference type="GO" id="GO:0061630">
    <property type="term" value="F:ubiquitin protein ligase activity"/>
    <property type="evidence" value="ECO:0007669"/>
    <property type="project" value="UniProtKB-EC"/>
</dbReference>
<evidence type="ECO:0000256" key="6">
    <source>
        <dbReference type="ARBA" id="ARBA00022771"/>
    </source>
</evidence>
<sequence length="417" mass="45950">MDLFQRLDEDVSNLIIEYGFLNLDTLRFTTEREVERAAVRALEMATPDQQLAIAMRQSIMAIEGDNNTNNDENDANHNNATNNPGNIVNNEDTGGYISWEERNRLLTDTRNNSAETSDAEDNNNNNTNNDDDDDRTECVVCFTTRQPLHRLPCGCRMCPRCLRRCLRAGLRPGGWPPRCCQPLQPDNVEQAAGTERPRLVRLYRQVRVEEETPGEERVYCARPECAAFIPAAGGAAAGDDAMFCPACGQGTCRACRGLLHPGAPCGTEAEDEALMDVMDELHLSPCPSCRRIIERAGGCTHMTGTGFGGRVNMRDRRTTYRQGQLGEDGRLLVPTPVLRHPPIPPPPPPPPPPEPPQVQPQAQPFPQANLDGLWEPFPAGIQSVVVPSPPPAQFSIDAGRIDFFPTTVFTTVVSNDI</sequence>
<gene>
    <name evidence="11" type="ORF">CFIO01_10846</name>
</gene>
<dbReference type="InterPro" id="IPR002867">
    <property type="entry name" value="IBR_dom"/>
</dbReference>
<dbReference type="SUPFAM" id="SSF57850">
    <property type="entry name" value="RING/U-box"/>
    <property type="match status" value="2"/>
</dbReference>
<dbReference type="CDD" id="cd20335">
    <property type="entry name" value="BRcat_RBR"/>
    <property type="match status" value="1"/>
</dbReference>
<keyword evidence="4" id="KW-0479">Metal-binding</keyword>
<reference evidence="11 12" key="1">
    <citation type="submission" date="2014-02" db="EMBL/GenBank/DDBJ databases">
        <title>The genome sequence of Colletotrichum fioriniae PJ7.</title>
        <authorList>
            <person name="Baroncelli R."/>
            <person name="Thon M.R."/>
        </authorList>
    </citation>
    <scope>NUCLEOTIDE SEQUENCE [LARGE SCALE GENOMIC DNA]</scope>
    <source>
        <strain evidence="11 12">PJ7</strain>
    </source>
</reference>
<evidence type="ECO:0000256" key="1">
    <source>
        <dbReference type="ARBA" id="ARBA00001798"/>
    </source>
</evidence>
<keyword evidence="3" id="KW-0808">Transferase</keyword>
<evidence type="ECO:0000256" key="9">
    <source>
        <dbReference type="SAM" id="MobiDB-lite"/>
    </source>
</evidence>
<dbReference type="GO" id="GO:0008270">
    <property type="term" value="F:zinc ion binding"/>
    <property type="evidence" value="ECO:0007669"/>
    <property type="project" value="UniProtKB-KW"/>
</dbReference>
<dbReference type="Gene3D" id="1.20.120.1750">
    <property type="match status" value="1"/>
</dbReference>
<evidence type="ECO:0000259" key="10">
    <source>
        <dbReference type="PROSITE" id="PS51873"/>
    </source>
</evidence>
<organism evidence="11 12">
    <name type="scientific">Colletotrichum fioriniae PJ7</name>
    <dbReference type="NCBI Taxonomy" id="1445577"/>
    <lineage>
        <taxon>Eukaryota</taxon>
        <taxon>Fungi</taxon>
        <taxon>Dikarya</taxon>
        <taxon>Ascomycota</taxon>
        <taxon>Pezizomycotina</taxon>
        <taxon>Sordariomycetes</taxon>
        <taxon>Hypocreomycetidae</taxon>
        <taxon>Glomerellales</taxon>
        <taxon>Glomerellaceae</taxon>
        <taxon>Colletotrichum</taxon>
        <taxon>Colletotrichum acutatum species complex</taxon>
    </lineage>
</organism>